<name>A0A6M3KF78_9ZZZZ</name>
<dbReference type="EMBL" id="MT142964">
    <property type="protein sequence ID" value="QJA91139.1"/>
    <property type="molecule type" value="Genomic_DNA"/>
</dbReference>
<accession>A0A6M3KF78</accession>
<gene>
    <name evidence="1" type="ORF">MM415A00701_0015</name>
    <name evidence="2" type="ORF">MM415B03456_0013</name>
</gene>
<sequence length="78" mass="9278">MTEKEFIDEYNTICKEYLKKRGKLSDLTDHELYIWIAGQTVRFGRDLKASLENAKCLMQDRQKAEKLFSLENIDLLNY</sequence>
<evidence type="ECO:0000313" key="1">
    <source>
        <dbReference type="EMBL" id="QJA80546.1"/>
    </source>
</evidence>
<protein>
    <submittedName>
        <fullName evidence="1">Uncharacterized protein</fullName>
    </submittedName>
</protein>
<reference evidence="1" key="1">
    <citation type="submission" date="2020-03" db="EMBL/GenBank/DDBJ databases">
        <title>The deep terrestrial virosphere.</title>
        <authorList>
            <person name="Holmfeldt K."/>
            <person name="Nilsson E."/>
            <person name="Simone D."/>
            <person name="Lopez-Fernandez M."/>
            <person name="Wu X."/>
            <person name="de Brujin I."/>
            <person name="Lundin D."/>
            <person name="Andersson A."/>
            <person name="Bertilsson S."/>
            <person name="Dopson M."/>
        </authorList>
    </citation>
    <scope>NUCLEOTIDE SEQUENCE</scope>
    <source>
        <strain evidence="1">MM415A00701</strain>
        <strain evidence="2">MM415B03456</strain>
    </source>
</reference>
<dbReference type="EMBL" id="MT142426">
    <property type="protein sequence ID" value="QJA80546.1"/>
    <property type="molecule type" value="Genomic_DNA"/>
</dbReference>
<dbReference type="AlphaFoldDB" id="A0A6M3KF78"/>
<organism evidence="1">
    <name type="scientific">viral metagenome</name>
    <dbReference type="NCBI Taxonomy" id="1070528"/>
    <lineage>
        <taxon>unclassified sequences</taxon>
        <taxon>metagenomes</taxon>
        <taxon>organismal metagenomes</taxon>
    </lineage>
</organism>
<evidence type="ECO:0000313" key="2">
    <source>
        <dbReference type="EMBL" id="QJA91139.1"/>
    </source>
</evidence>
<proteinExistence type="predicted"/>